<name>A0A3B0B8E5_9BACL</name>
<evidence type="ECO:0000256" key="4">
    <source>
        <dbReference type="ARBA" id="ARBA00023098"/>
    </source>
</evidence>
<feature type="domain" description="PLD phosphodiesterase" evidence="5">
    <location>
        <begin position="558"/>
        <end position="585"/>
    </location>
</feature>
<dbReference type="SMART" id="SM00155">
    <property type="entry name" value="PLDc"/>
    <property type="match status" value="1"/>
</dbReference>
<evidence type="ECO:0000313" key="6">
    <source>
        <dbReference type="EMBL" id="RKN70083.1"/>
    </source>
</evidence>
<dbReference type="PROSITE" id="PS50035">
    <property type="entry name" value="PLD"/>
    <property type="match status" value="1"/>
</dbReference>
<dbReference type="RefSeq" id="WP_120751190.1">
    <property type="nucleotide sequence ID" value="NZ_RBAH01000033.1"/>
</dbReference>
<evidence type="ECO:0000259" key="5">
    <source>
        <dbReference type="PROSITE" id="PS50035"/>
    </source>
</evidence>
<comment type="catalytic activity">
    <reaction evidence="1">
        <text>a 1,2-diacyl-sn-glycero-3-phosphocholine + H2O = a 1,2-diacyl-sn-glycero-3-phosphate + choline + H(+)</text>
        <dbReference type="Rhea" id="RHEA:14445"/>
        <dbReference type="ChEBI" id="CHEBI:15354"/>
        <dbReference type="ChEBI" id="CHEBI:15377"/>
        <dbReference type="ChEBI" id="CHEBI:15378"/>
        <dbReference type="ChEBI" id="CHEBI:57643"/>
        <dbReference type="ChEBI" id="CHEBI:58608"/>
        <dbReference type="EC" id="3.1.4.4"/>
    </reaction>
</comment>
<keyword evidence="3" id="KW-0378">Hydrolase</keyword>
<reference evidence="6 7" key="1">
    <citation type="journal article" date="2007" name="Int. J. Syst. Evol. Microbiol.">
        <title>Paenibacillus ginsengarvi sp. nov., isolated from soil from ginseng cultivation.</title>
        <authorList>
            <person name="Yoon M.H."/>
            <person name="Ten L.N."/>
            <person name="Im W.T."/>
        </authorList>
    </citation>
    <scope>NUCLEOTIDE SEQUENCE [LARGE SCALE GENOMIC DNA]</scope>
    <source>
        <strain evidence="6 7">KCTC 13059</strain>
    </source>
</reference>
<dbReference type="GO" id="GO:0004630">
    <property type="term" value="F:phospholipase D activity"/>
    <property type="evidence" value="ECO:0007669"/>
    <property type="project" value="UniProtKB-EC"/>
</dbReference>
<sequence length="698" mass="76938">MSIAADRQRYFWLAANDPVTATEPEPATYKDSDVTPLIDLFEYMEKFRQALDLVGTDPDPAKNRGDFIYISGWWLGLIGGTFVANRAFEGPPSGLDSTGPSVGDITAFDLDPLMPEVRLLDVLQTKARAGVDVRVMGWVSFSLLTMTPIPIPILGALINPVLANAIQRKDPGGLVSLNAQTMNSIKLLREEPAMAKKCMLNVIGHSAGAIHVKGAVIGTKPDGTGKSKAIAFSGGLDFVEDRWAKYGHMPDDSWDSLPALPRWHDVQAAIQGPAAQGFYNHFRDMWNENLRREAKRFNFEGARMPSYVPNTEAVPERVTDQFLFTPANPPKHHVQSIRTIPAFNYHWYNCLPENPPVSYAPNGLFEIKAAWRKAILGAQTYIYMEDQMYWGREIMSWINEAIRSNPDLKVIMALSGAADPNDPATPGEDEYLHESFNIGLLGIGTPEELNAAQRDRIRIFRMWGESFATDETMMITAVTDVSPVEVLVETAIRLNATAPSVPEDAFAGKNIFFSDGGGVFWEVTGNPKIEPGGALIFRLDPHGVLPTAGSPVAVASTFGLVMHSKVTLIDDKWAIIGSANVACRSLYTDWEHAVGFIDETESAVRDFRARLWAEHFHDAPSSFYDLNDAIGAWDPAWATASSPVMPMRPYGDLGPPYLQPAPLPLPIRPITQNVRTVFETLRDADSRKDWGGVCPPSQ</sequence>
<evidence type="ECO:0000256" key="3">
    <source>
        <dbReference type="ARBA" id="ARBA00022801"/>
    </source>
</evidence>
<comment type="caution">
    <text evidence="6">The sequence shown here is derived from an EMBL/GenBank/DDBJ whole genome shotgun (WGS) entry which is preliminary data.</text>
</comment>
<dbReference type="InterPro" id="IPR025202">
    <property type="entry name" value="PLD-like_dom"/>
</dbReference>
<evidence type="ECO:0000256" key="2">
    <source>
        <dbReference type="ARBA" id="ARBA00022737"/>
    </source>
</evidence>
<dbReference type="Proteomes" id="UP000282311">
    <property type="component" value="Unassembled WGS sequence"/>
</dbReference>
<dbReference type="Pfam" id="PF13091">
    <property type="entry name" value="PLDc_2"/>
    <property type="match status" value="1"/>
</dbReference>
<gene>
    <name evidence="6" type="ORF">D7M11_31150</name>
</gene>
<organism evidence="6 7">
    <name type="scientific">Paenibacillus ginsengarvi</name>
    <dbReference type="NCBI Taxonomy" id="400777"/>
    <lineage>
        <taxon>Bacteria</taxon>
        <taxon>Bacillati</taxon>
        <taxon>Bacillota</taxon>
        <taxon>Bacilli</taxon>
        <taxon>Bacillales</taxon>
        <taxon>Paenibacillaceae</taxon>
        <taxon>Paenibacillus</taxon>
    </lineage>
</organism>
<dbReference type="EMBL" id="RBAH01000033">
    <property type="protein sequence ID" value="RKN70083.1"/>
    <property type="molecule type" value="Genomic_DNA"/>
</dbReference>
<dbReference type="GO" id="GO:0009395">
    <property type="term" value="P:phospholipid catabolic process"/>
    <property type="evidence" value="ECO:0007669"/>
    <property type="project" value="TreeGrafter"/>
</dbReference>
<dbReference type="OrthoDB" id="9762009at2"/>
<dbReference type="PANTHER" id="PTHR18896">
    <property type="entry name" value="PHOSPHOLIPASE D"/>
    <property type="match status" value="1"/>
</dbReference>
<evidence type="ECO:0000256" key="1">
    <source>
        <dbReference type="ARBA" id="ARBA00000798"/>
    </source>
</evidence>
<keyword evidence="4" id="KW-0443">Lipid metabolism</keyword>
<dbReference type="Gene3D" id="3.30.870.10">
    <property type="entry name" value="Endonuclease Chain A"/>
    <property type="match status" value="2"/>
</dbReference>
<dbReference type="InterPro" id="IPR001736">
    <property type="entry name" value="PLipase_D/transphosphatidylase"/>
</dbReference>
<accession>A0A3B0B8E5</accession>
<dbReference type="AlphaFoldDB" id="A0A3B0B8E5"/>
<protein>
    <recommendedName>
        <fullName evidence="5">PLD phosphodiesterase domain-containing protein</fullName>
    </recommendedName>
</protein>
<dbReference type="PANTHER" id="PTHR18896:SF76">
    <property type="entry name" value="PHOSPHOLIPASE"/>
    <property type="match status" value="1"/>
</dbReference>
<evidence type="ECO:0000313" key="7">
    <source>
        <dbReference type="Proteomes" id="UP000282311"/>
    </source>
</evidence>
<dbReference type="InterPro" id="IPR015679">
    <property type="entry name" value="PLipase_D_fam"/>
</dbReference>
<keyword evidence="7" id="KW-1185">Reference proteome</keyword>
<keyword evidence="2" id="KW-0677">Repeat</keyword>
<dbReference type="SUPFAM" id="SSF56024">
    <property type="entry name" value="Phospholipase D/nuclease"/>
    <property type="match status" value="2"/>
</dbReference>
<proteinExistence type="predicted"/>